<proteinExistence type="predicted"/>
<name>A0A9W7FK04_9STRA</name>
<organism evidence="2 3">
    <name type="scientific">Triparma laevis f. longispina</name>
    <dbReference type="NCBI Taxonomy" id="1714387"/>
    <lineage>
        <taxon>Eukaryota</taxon>
        <taxon>Sar</taxon>
        <taxon>Stramenopiles</taxon>
        <taxon>Ochrophyta</taxon>
        <taxon>Bolidophyceae</taxon>
        <taxon>Parmales</taxon>
        <taxon>Triparmaceae</taxon>
        <taxon>Triparma</taxon>
    </lineage>
</organism>
<evidence type="ECO:0000313" key="3">
    <source>
        <dbReference type="Proteomes" id="UP001165122"/>
    </source>
</evidence>
<sequence>MAGKKHSGPMSSHGTRLLSKLDPQYNLALNNATPEELYPVLVLPAYPKWRPGLKKKSHLHKRAVQSRFITSLIKSQHMLQATPPTPAPTDYHSRNQLDNIGGTTRIMSKLLGGRSETSKGVFFPTELVESQDRSARKTLSSLPYRSENKDQKTSRISQLYLREKESRKKKEEEVVEELEEEEGEEEGGEDYMKDYEESEGEEGEEEGGEPTF</sequence>
<dbReference type="Proteomes" id="UP001165122">
    <property type="component" value="Unassembled WGS sequence"/>
</dbReference>
<protein>
    <submittedName>
        <fullName evidence="2">Uncharacterized protein</fullName>
    </submittedName>
</protein>
<feature type="compositionally biased region" description="Basic and acidic residues" evidence="1">
    <location>
        <begin position="161"/>
        <end position="172"/>
    </location>
</feature>
<evidence type="ECO:0000313" key="2">
    <source>
        <dbReference type="EMBL" id="GMI13441.1"/>
    </source>
</evidence>
<dbReference type="AlphaFoldDB" id="A0A9W7FK04"/>
<keyword evidence="3" id="KW-1185">Reference proteome</keyword>
<dbReference type="EMBL" id="BRXW01000192">
    <property type="protein sequence ID" value="GMI13441.1"/>
    <property type="molecule type" value="Genomic_DNA"/>
</dbReference>
<feature type="compositionally biased region" description="Acidic residues" evidence="1">
    <location>
        <begin position="196"/>
        <end position="212"/>
    </location>
</feature>
<comment type="caution">
    <text evidence="2">The sequence shown here is derived from an EMBL/GenBank/DDBJ whole genome shotgun (WGS) entry which is preliminary data.</text>
</comment>
<reference evidence="3" key="1">
    <citation type="journal article" date="2023" name="Commun. Biol.">
        <title>Genome analysis of Parmales, the sister group of diatoms, reveals the evolutionary specialization of diatoms from phago-mixotrophs to photoautotrophs.</title>
        <authorList>
            <person name="Ban H."/>
            <person name="Sato S."/>
            <person name="Yoshikawa S."/>
            <person name="Yamada K."/>
            <person name="Nakamura Y."/>
            <person name="Ichinomiya M."/>
            <person name="Sato N."/>
            <person name="Blanc-Mathieu R."/>
            <person name="Endo H."/>
            <person name="Kuwata A."/>
            <person name="Ogata H."/>
        </authorList>
    </citation>
    <scope>NUCLEOTIDE SEQUENCE [LARGE SCALE GENOMIC DNA]</scope>
    <source>
        <strain evidence="3">NIES 3700</strain>
    </source>
</reference>
<evidence type="ECO:0000256" key="1">
    <source>
        <dbReference type="SAM" id="MobiDB-lite"/>
    </source>
</evidence>
<gene>
    <name evidence="2" type="ORF">TrLO_g4187</name>
</gene>
<accession>A0A9W7FK04</accession>
<feature type="region of interest" description="Disordered" evidence="1">
    <location>
        <begin position="129"/>
        <end position="212"/>
    </location>
</feature>
<feature type="compositionally biased region" description="Acidic residues" evidence="1">
    <location>
        <begin position="173"/>
        <end position="189"/>
    </location>
</feature>